<dbReference type="SUPFAM" id="SSF54292">
    <property type="entry name" value="2Fe-2S ferredoxin-like"/>
    <property type="match status" value="1"/>
</dbReference>
<dbReference type="CDD" id="cd00207">
    <property type="entry name" value="fer2"/>
    <property type="match status" value="1"/>
</dbReference>
<dbReference type="Pfam" id="PF22117">
    <property type="entry name" value="Fer4_Nqo3"/>
    <property type="match status" value="1"/>
</dbReference>
<dbReference type="PROSITE" id="PS51669">
    <property type="entry name" value="4FE4S_MOW_BIS_MGD"/>
    <property type="match status" value="1"/>
</dbReference>
<dbReference type="SUPFAM" id="SSF53706">
    <property type="entry name" value="Formate dehydrogenase/DMSO reductase, domains 1-3"/>
    <property type="match status" value="1"/>
</dbReference>
<keyword evidence="8" id="KW-0411">Iron-sulfur</keyword>
<dbReference type="InterPro" id="IPR054351">
    <property type="entry name" value="NADH_UbQ_OxRdtase_ferredoxin"/>
</dbReference>
<dbReference type="OrthoDB" id="9816402at2"/>
<proteinExistence type="inferred from homology"/>
<comment type="caution">
    <text evidence="13">The sequence shown here is derived from an EMBL/GenBank/DDBJ whole genome shotgun (WGS) entry which is preliminary data.</text>
</comment>
<keyword evidence="14" id="KW-1185">Reference proteome</keyword>
<dbReference type="Proteomes" id="UP000244060">
    <property type="component" value="Unassembled WGS sequence"/>
</dbReference>
<dbReference type="PROSITE" id="PS00641">
    <property type="entry name" value="COMPLEX1_75K_1"/>
    <property type="match status" value="1"/>
</dbReference>
<dbReference type="Gene3D" id="3.10.20.740">
    <property type="match status" value="1"/>
</dbReference>
<dbReference type="SUPFAM" id="SSF54862">
    <property type="entry name" value="4Fe-4S ferredoxins"/>
    <property type="match status" value="1"/>
</dbReference>
<keyword evidence="3" id="KW-0004">4Fe-4S</keyword>
<keyword evidence="6" id="KW-0479">Metal-binding</keyword>
<accession>A0A2T5KDK3</accession>
<dbReference type="Pfam" id="PF04879">
    <property type="entry name" value="Molybdop_Fe4S4"/>
    <property type="match status" value="1"/>
</dbReference>
<dbReference type="InterPro" id="IPR001041">
    <property type="entry name" value="2Fe-2S_ferredoxin-type"/>
</dbReference>
<sequence>MKITVNGRPLEVEGTKDLLTTCLSAGIEIPHFCWHGDLGSVGACRLCAVRVHDGPEDTEGRIEMACMTPVREGQRIEVMDPEAERFRARIIEWLMVNHPHDCAVCEEGGACHLQDMVVASGHHRRRAEVPKRTHRNQDHGPFLTQEMNRCIGCYRCLRFYRDYTGGKDFEVLGAHDRVWFGRTEPGALESPFAGNLAEVCPTGVFDDRWWSRHYARPWDMAETPSICANCSVGCNITLFERGGTLRKAQNRTHGAINGSFLCDRGRFGALAAEAARPTHPTRKGAEILWTDAIAGARALVARGAVGIGSPRACLETNFALRRLVGEDRFFAGCGAAEAALVARMAAILRQGPAGIASIRDIERADAVLVLGEDLTGTAPRAALALRQAARDAERRLAAEKGVPEWMDAAVRVAGEGRRSPVALVTPLPDVLDEVALWPLRRAPAEVGAFGQAVAAALRGEEAAPEARAVAEALAAAEAPVVIAGAGLGLAGPAEAAAAVAAALGARARIALFPPEAGSVGLALLGGTGLERAVAELEADPRPVILLDASLPDRAPADIVDRLMTAATEVMLLDWLDGPLAARADLMLPVTAPAETSGTYINHEGRAQRFFTGRPSDLVPAWRLLAPLCGATETTLDEILAALAHDCPDLAVVREAAPGAEAAPVARLPARASGRTAFDLAGRVPEGQPRIDADSALAWSMEGAQGLDAPPALRTRAERPGLHSASSAWVGTEGVGGPVRGGDPGVALLMAGGTGPGSTGPGTPLEDMPGEGFRTLPLHDPFAATAADRASPPLAERAPGPRLVLHPEDAAALGAAEGVRLLVDGLPAPASLALDPAVPRGHVALTGARGYARFVTLEVAP</sequence>
<reference evidence="13 14" key="1">
    <citation type="submission" date="2018-04" db="EMBL/GenBank/DDBJ databases">
        <title>Genomic Encyclopedia of Type Strains, Phase III (KMG-III): the genomes of soil and plant-associated and newly described type strains.</title>
        <authorList>
            <person name="Whitman W."/>
        </authorList>
    </citation>
    <scope>NUCLEOTIDE SEQUENCE [LARGE SCALE GENOMIC DNA]</scope>
    <source>
        <strain evidence="13 14">KA25</strain>
    </source>
</reference>
<comment type="catalytic activity">
    <reaction evidence="9">
        <text>a quinone + NADH + 5 H(+)(in) = a quinol + NAD(+) + 4 H(+)(out)</text>
        <dbReference type="Rhea" id="RHEA:57888"/>
        <dbReference type="ChEBI" id="CHEBI:15378"/>
        <dbReference type="ChEBI" id="CHEBI:24646"/>
        <dbReference type="ChEBI" id="CHEBI:57540"/>
        <dbReference type="ChEBI" id="CHEBI:57945"/>
        <dbReference type="ChEBI" id="CHEBI:132124"/>
    </reaction>
</comment>
<dbReference type="AlphaFoldDB" id="A0A2T5KDK3"/>
<dbReference type="InterPro" id="IPR000283">
    <property type="entry name" value="NADH_UbQ_OxRdtase_75kDa_su_CS"/>
</dbReference>
<evidence type="ECO:0000313" key="13">
    <source>
        <dbReference type="EMBL" id="PTR20500.1"/>
    </source>
</evidence>
<dbReference type="GO" id="GO:0046872">
    <property type="term" value="F:metal ion binding"/>
    <property type="evidence" value="ECO:0007669"/>
    <property type="project" value="UniProtKB-KW"/>
</dbReference>
<dbReference type="Pfam" id="PF10588">
    <property type="entry name" value="NADH-G_4Fe-4S_3"/>
    <property type="match status" value="1"/>
</dbReference>
<name>A0A2T5KDK3_9RHOB</name>
<evidence type="ECO:0000256" key="2">
    <source>
        <dbReference type="ARBA" id="ARBA00005404"/>
    </source>
</evidence>
<feature type="domain" description="4Fe-4S His(Cys)3-ligated-type" evidence="12">
    <location>
        <begin position="82"/>
        <end position="121"/>
    </location>
</feature>
<evidence type="ECO:0000313" key="14">
    <source>
        <dbReference type="Proteomes" id="UP000244060"/>
    </source>
</evidence>
<evidence type="ECO:0000259" key="12">
    <source>
        <dbReference type="PROSITE" id="PS51839"/>
    </source>
</evidence>
<dbReference type="NCBIfam" id="TIGR01973">
    <property type="entry name" value="NuoG"/>
    <property type="match status" value="1"/>
</dbReference>
<evidence type="ECO:0000256" key="9">
    <source>
        <dbReference type="ARBA" id="ARBA00047712"/>
    </source>
</evidence>
<feature type="domain" description="2Fe-2S ferredoxin-type" evidence="10">
    <location>
        <begin position="1"/>
        <end position="82"/>
    </location>
</feature>
<dbReference type="CDD" id="cd02775">
    <property type="entry name" value="MopB_CT"/>
    <property type="match status" value="1"/>
</dbReference>
<dbReference type="PANTHER" id="PTHR43105">
    <property type="entry name" value="RESPIRATORY NITRATE REDUCTASE"/>
    <property type="match status" value="1"/>
</dbReference>
<feature type="domain" description="4Fe-4S Mo/W bis-MGD-type" evidence="11">
    <location>
        <begin position="220"/>
        <end position="276"/>
    </location>
</feature>
<evidence type="ECO:0000256" key="4">
    <source>
        <dbReference type="ARBA" id="ARBA00022714"/>
    </source>
</evidence>
<dbReference type="GO" id="GO:0042773">
    <property type="term" value="P:ATP synthesis coupled electron transport"/>
    <property type="evidence" value="ECO:0007669"/>
    <property type="project" value="InterPro"/>
</dbReference>
<evidence type="ECO:0000256" key="6">
    <source>
        <dbReference type="ARBA" id="ARBA00022723"/>
    </source>
</evidence>
<dbReference type="GO" id="GO:0003954">
    <property type="term" value="F:NADH dehydrogenase activity"/>
    <property type="evidence" value="ECO:0007669"/>
    <property type="project" value="TreeGrafter"/>
</dbReference>
<organism evidence="13 14">
    <name type="scientific">Cereibacter azotoformans</name>
    <dbReference type="NCBI Taxonomy" id="43057"/>
    <lineage>
        <taxon>Bacteria</taxon>
        <taxon>Pseudomonadati</taxon>
        <taxon>Pseudomonadota</taxon>
        <taxon>Alphaproteobacteria</taxon>
        <taxon>Rhodobacterales</taxon>
        <taxon>Paracoccaceae</taxon>
        <taxon>Cereibacter</taxon>
    </lineage>
</organism>
<dbReference type="InterPro" id="IPR019574">
    <property type="entry name" value="NADH_UbQ_OxRdtase_Gsu_4Fe4S-bd"/>
</dbReference>
<dbReference type="GO" id="GO:0008137">
    <property type="term" value="F:NADH dehydrogenase (ubiquinone) activity"/>
    <property type="evidence" value="ECO:0007669"/>
    <property type="project" value="InterPro"/>
</dbReference>
<dbReference type="InterPro" id="IPR036010">
    <property type="entry name" value="2Fe-2S_ferredoxin-like_sf"/>
</dbReference>
<evidence type="ECO:0000256" key="7">
    <source>
        <dbReference type="ARBA" id="ARBA00023004"/>
    </source>
</evidence>
<evidence type="ECO:0000256" key="8">
    <source>
        <dbReference type="ARBA" id="ARBA00023014"/>
    </source>
</evidence>
<evidence type="ECO:0000259" key="11">
    <source>
        <dbReference type="PROSITE" id="PS51669"/>
    </source>
</evidence>
<evidence type="ECO:0000259" key="10">
    <source>
        <dbReference type="PROSITE" id="PS51085"/>
    </source>
</evidence>
<dbReference type="PROSITE" id="PS00643">
    <property type="entry name" value="COMPLEX1_75K_3"/>
    <property type="match status" value="1"/>
</dbReference>
<dbReference type="PANTHER" id="PTHR43105:SF10">
    <property type="entry name" value="NADH-QUINONE OXIDOREDUCTASE SUBUNIT G"/>
    <property type="match status" value="1"/>
</dbReference>
<dbReference type="PROSITE" id="PS51839">
    <property type="entry name" value="4FE4S_HC3"/>
    <property type="match status" value="1"/>
</dbReference>
<comment type="similarity">
    <text evidence="2">Belongs to the complex I 75 kDa subunit family.</text>
</comment>
<dbReference type="EMBL" id="QAOT01000002">
    <property type="protein sequence ID" value="PTR20500.1"/>
    <property type="molecule type" value="Genomic_DNA"/>
</dbReference>
<dbReference type="InterPro" id="IPR050123">
    <property type="entry name" value="Prok_molybdopt-oxidoreductase"/>
</dbReference>
<dbReference type="InterPro" id="IPR010228">
    <property type="entry name" value="NADH_UbQ_OxRdtase_Gsu"/>
</dbReference>
<dbReference type="RefSeq" id="WP_108220265.1">
    <property type="nucleotide sequence ID" value="NZ_CP090021.1"/>
</dbReference>
<evidence type="ECO:0000256" key="3">
    <source>
        <dbReference type="ARBA" id="ARBA00022485"/>
    </source>
</evidence>
<dbReference type="Gene3D" id="2.20.25.90">
    <property type="entry name" value="ADC-like domains"/>
    <property type="match status" value="1"/>
</dbReference>
<dbReference type="Pfam" id="PF13510">
    <property type="entry name" value="Fer2_4"/>
    <property type="match status" value="1"/>
</dbReference>
<dbReference type="GO" id="GO:0051537">
    <property type="term" value="F:2 iron, 2 sulfur cluster binding"/>
    <property type="evidence" value="ECO:0007669"/>
    <property type="project" value="UniProtKB-KW"/>
</dbReference>
<evidence type="ECO:0000256" key="5">
    <source>
        <dbReference type="ARBA" id="ARBA00022719"/>
    </source>
</evidence>
<gene>
    <name evidence="13" type="ORF">C8J28_102265</name>
</gene>
<comment type="cofactor">
    <cofactor evidence="1">
        <name>[4Fe-4S] cluster</name>
        <dbReference type="ChEBI" id="CHEBI:49883"/>
    </cofactor>
</comment>
<protein>
    <submittedName>
        <fullName evidence="13">NADH dehydrogenase subunit G</fullName>
    </submittedName>
</protein>
<dbReference type="GO" id="GO:0016020">
    <property type="term" value="C:membrane"/>
    <property type="evidence" value="ECO:0007669"/>
    <property type="project" value="InterPro"/>
</dbReference>
<dbReference type="SMART" id="SM00926">
    <property type="entry name" value="Molybdop_Fe4S4"/>
    <property type="match status" value="1"/>
</dbReference>
<keyword evidence="7" id="KW-0408">Iron</keyword>
<dbReference type="GO" id="GO:0051539">
    <property type="term" value="F:4 iron, 4 sulfur cluster binding"/>
    <property type="evidence" value="ECO:0007669"/>
    <property type="project" value="UniProtKB-KW"/>
</dbReference>
<dbReference type="PROSITE" id="PS51085">
    <property type="entry name" value="2FE2S_FER_2"/>
    <property type="match status" value="1"/>
</dbReference>
<evidence type="ECO:0000256" key="1">
    <source>
        <dbReference type="ARBA" id="ARBA00001966"/>
    </source>
</evidence>
<dbReference type="InterPro" id="IPR006963">
    <property type="entry name" value="Mopterin_OxRdtase_4Fe-4S_dom"/>
</dbReference>
<dbReference type="GO" id="GO:0048038">
    <property type="term" value="F:quinone binding"/>
    <property type="evidence" value="ECO:0007669"/>
    <property type="project" value="UniProtKB-KW"/>
</dbReference>
<keyword evidence="4" id="KW-0001">2Fe-2S</keyword>
<keyword evidence="5" id="KW-0874">Quinone</keyword>
<dbReference type="SMART" id="SM00929">
    <property type="entry name" value="NADH-G_4Fe-4S_3"/>
    <property type="match status" value="1"/>
</dbReference>